<dbReference type="GO" id="GO:0008168">
    <property type="term" value="F:methyltransferase activity"/>
    <property type="evidence" value="ECO:0007669"/>
    <property type="project" value="UniProtKB-KW"/>
</dbReference>
<dbReference type="RefSeq" id="XP_047774409.1">
    <property type="nucleotide sequence ID" value="XM_047921065.1"/>
</dbReference>
<keyword evidence="10" id="KW-1185">Reference proteome</keyword>
<dbReference type="GO" id="GO:0032259">
    <property type="term" value="P:methylation"/>
    <property type="evidence" value="ECO:0007669"/>
    <property type="project" value="UniProtKB-KW"/>
</dbReference>
<dbReference type="PROSITE" id="PS51689">
    <property type="entry name" value="SAM_RNA_A_N6_MT"/>
    <property type="match status" value="1"/>
</dbReference>
<dbReference type="PANTHER" id="PTHR11727">
    <property type="entry name" value="DIMETHYLADENOSINE TRANSFERASE"/>
    <property type="match status" value="1"/>
</dbReference>
<dbReference type="PANTHER" id="PTHR11727:SF17">
    <property type="entry name" value="DIMETHYLADENOSINE TRANSFERASE 1, MITOCHONDRIAL"/>
    <property type="match status" value="1"/>
</dbReference>
<keyword evidence="3 7" id="KW-0808">Transferase</keyword>
<evidence type="ECO:0000256" key="7">
    <source>
        <dbReference type="PROSITE-ProRule" id="PRU01026"/>
    </source>
</evidence>
<reference evidence="9 10" key="1">
    <citation type="journal article" date="2021" name="Environ. Microbiol.">
        <title>Gene family expansions and transcriptome signatures uncover fungal adaptations to wood decay.</title>
        <authorList>
            <person name="Hage H."/>
            <person name="Miyauchi S."/>
            <person name="Viragh M."/>
            <person name="Drula E."/>
            <person name="Min B."/>
            <person name="Chaduli D."/>
            <person name="Navarro D."/>
            <person name="Favel A."/>
            <person name="Norest M."/>
            <person name="Lesage-Meessen L."/>
            <person name="Balint B."/>
            <person name="Merenyi Z."/>
            <person name="de Eugenio L."/>
            <person name="Morin E."/>
            <person name="Martinez A.T."/>
            <person name="Baldrian P."/>
            <person name="Stursova M."/>
            <person name="Martinez M.J."/>
            <person name="Novotny C."/>
            <person name="Magnuson J.K."/>
            <person name="Spatafora J.W."/>
            <person name="Maurice S."/>
            <person name="Pangilinan J."/>
            <person name="Andreopoulos W."/>
            <person name="LaButti K."/>
            <person name="Hundley H."/>
            <person name="Na H."/>
            <person name="Kuo A."/>
            <person name="Barry K."/>
            <person name="Lipzen A."/>
            <person name="Henrissat B."/>
            <person name="Riley R."/>
            <person name="Ahrendt S."/>
            <person name="Nagy L.G."/>
            <person name="Grigoriev I.V."/>
            <person name="Martin F."/>
            <person name="Rosso M.N."/>
        </authorList>
    </citation>
    <scope>NUCLEOTIDE SEQUENCE [LARGE SCALE GENOMIC DNA]</scope>
    <source>
        <strain evidence="9 10">CIRM-BRFM 1785</strain>
    </source>
</reference>
<dbReference type="GeneID" id="72001797"/>
<comment type="caution">
    <text evidence="9">The sequence shown here is derived from an EMBL/GenBank/DDBJ whole genome shotgun (WGS) entry which is preliminary data.</text>
</comment>
<evidence type="ECO:0000256" key="3">
    <source>
        <dbReference type="ARBA" id="ARBA00022679"/>
    </source>
</evidence>
<gene>
    <name evidence="9" type="ORF">C8Q71DRAFT_715774</name>
</gene>
<organism evidence="9 10">
    <name type="scientific">Rhodofomes roseus</name>
    <dbReference type="NCBI Taxonomy" id="34475"/>
    <lineage>
        <taxon>Eukaryota</taxon>
        <taxon>Fungi</taxon>
        <taxon>Dikarya</taxon>
        <taxon>Basidiomycota</taxon>
        <taxon>Agaricomycotina</taxon>
        <taxon>Agaricomycetes</taxon>
        <taxon>Polyporales</taxon>
        <taxon>Rhodofomes</taxon>
    </lineage>
</organism>
<accession>A0ABQ8K371</accession>
<evidence type="ECO:0000313" key="10">
    <source>
        <dbReference type="Proteomes" id="UP000814176"/>
    </source>
</evidence>
<evidence type="ECO:0000256" key="4">
    <source>
        <dbReference type="ARBA" id="ARBA00022691"/>
    </source>
</evidence>
<dbReference type="SUPFAM" id="SSF53335">
    <property type="entry name" value="S-adenosyl-L-methionine-dependent methyltransferases"/>
    <property type="match status" value="1"/>
</dbReference>
<keyword evidence="4 7" id="KW-0949">S-adenosyl-L-methionine</keyword>
<evidence type="ECO:0000256" key="2">
    <source>
        <dbReference type="ARBA" id="ARBA00022603"/>
    </source>
</evidence>
<evidence type="ECO:0000256" key="1">
    <source>
        <dbReference type="ARBA" id="ARBA00004173"/>
    </source>
</evidence>
<dbReference type="Gene3D" id="3.40.50.150">
    <property type="entry name" value="Vaccinia Virus protein VP39"/>
    <property type="match status" value="1"/>
</dbReference>
<evidence type="ECO:0000313" key="9">
    <source>
        <dbReference type="EMBL" id="KAH9831248.1"/>
    </source>
</evidence>
<dbReference type="InterPro" id="IPR029063">
    <property type="entry name" value="SAM-dependent_MTases_sf"/>
</dbReference>
<comment type="similarity">
    <text evidence="7 8">Belongs to the class I-like SAM-binding methyltransferase superfamily. rRNA adenine N(6)-methyltransferase family.</text>
</comment>
<comment type="subcellular location">
    <subcellularLocation>
        <location evidence="1">Mitochondrion</location>
    </subcellularLocation>
</comment>
<sequence length="387" mass="43704">MTRAWRNLPFALTRACRRSYSESASHLPSLPPHEEWRRIFDTANNIKERACIKRVDTARLVVESFLGDKSPAGGEDKVVIEAFPGPGALSRALLELPRSKLRKLIILEDNAEYLPHLKALELVDTRVHVVPYSGFLWDTYTYLEDTGLLSDIQPVPWENGIHPNLHFISHLQRSIKGEQLIAQLFRCIPDRTWLYRYGRVPMSFLMSDWVRTRMAAPPGNSVRCKLSVIAEAVAKCHVSLKEELQPYEANFHPVASRGGGGKKPITKRIGHPFVAMNIIPHEDQFITKGTLDKWDYCLRRLFVLKSTPLTRCINSLAPGASILLKALTDPTLPFDQRVEVNKAPRGLTVADWALLVRAFDQWPFAPEVCACMSYAPTDAHCLACRTS</sequence>
<feature type="binding site" evidence="7">
    <location>
        <position position="108"/>
    </location>
    <ligand>
        <name>S-adenosyl-L-methionine</name>
        <dbReference type="ChEBI" id="CHEBI:59789"/>
    </ligand>
</feature>
<dbReference type="InterPro" id="IPR001737">
    <property type="entry name" value="KsgA/Erm"/>
</dbReference>
<keyword evidence="8" id="KW-0698">rRNA processing</keyword>
<dbReference type="Gene3D" id="1.10.8.100">
    <property type="entry name" value="Ribosomal RNA adenine dimethylase-like, domain 2"/>
    <property type="match status" value="1"/>
</dbReference>
<evidence type="ECO:0000256" key="6">
    <source>
        <dbReference type="ARBA" id="ARBA00024915"/>
    </source>
</evidence>
<dbReference type="EMBL" id="JADCUA010000027">
    <property type="protein sequence ID" value="KAH9831248.1"/>
    <property type="molecule type" value="Genomic_DNA"/>
</dbReference>
<dbReference type="EC" id="2.1.1.-" evidence="8"/>
<comment type="function">
    <text evidence="6">Mitochondrial transcription factor that confers selective promoter recognition on the core subunit of the yeast mitochondrial RNA polymerase. Interacts with DNA in a non-specific manner.</text>
</comment>
<keyword evidence="5 7" id="KW-0694">RNA-binding</keyword>
<proteinExistence type="inferred from homology"/>
<evidence type="ECO:0000256" key="5">
    <source>
        <dbReference type="ARBA" id="ARBA00022884"/>
    </source>
</evidence>
<keyword evidence="2 7" id="KW-0489">Methyltransferase</keyword>
<dbReference type="Pfam" id="PF00398">
    <property type="entry name" value="RrnaAD"/>
    <property type="match status" value="1"/>
</dbReference>
<comment type="caution">
    <text evidence="7">Lacks conserved residue(s) required for the propagation of feature annotation.</text>
</comment>
<protein>
    <recommendedName>
        <fullName evidence="8">rRNA adenine N(6)-methyltransferase</fullName>
        <ecNumber evidence="8">2.1.1.-</ecNumber>
    </recommendedName>
</protein>
<evidence type="ECO:0000256" key="8">
    <source>
        <dbReference type="RuleBase" id="RU362106"/>
    </source>
</evidence>
<dbReference type="InterPro" id="IPR023165">
    <property type="entry name" value="rRNA_Ade_diMease-like_C"/>
</dbReference>
<name>A0ABQ8K371_9APHY</name>
<dbReference type="Proteomes" id="UP000814176">
    <property type="component" value="Unassembled WGS sequence"/>
</dbReference>